<dbReference type="Gene3D" id="3.40.50.450">
    <property type="match status" value="1"/>
</dbReference>
<proteinExistence type="predicted"/>
<evidence type="ECO:0000313" key="2">
    <source>
        <dbReference type="Proteomes" id="UP001593833"/>
    </source>
</evidence>
<gene>
    <name evidence="1" type="ORF">ACFL6M_06935</name>
</gene>
<dbReference type="Proteomes" id="UP001593833">
    <property type="component" value="Unassembled WGS sequence"/>
</dbReference>
<keyword evidence="2" id="KW-1185">Reference proteome</keyword>
<name>A0ABV6YLX5_UNCEI</name>
<sequence length="326" mass="37999">MHNMLICMPYTEDWSDQVWEALSQIMQKDTSRSINVYRVDTTKIDKDRIADQIEAEIEKAHVVVFDLTGVNPNVHIEIGFALALEKPVFFITQDRRWITTHLQGRVIEEYSLEADSLERLSLLLLDRARDKIQVIEERKESRHAVLSAQDTYHVECCRNRASAHLEKYIQKASDRIDILTTNVSFLFERYTSTSTKTYFDELNGALSRKGSVLKVRILTLDPESDFAAKRGKQLGYSPTIFRNALRKALEETRAIASKYPLERFEVRTYDDFPNQITYRIDEWIFHCVVVQPTASRKNLTFRLDRHQAGVESSFISHFQNVWGKRC</sequence>
<dbReference type="SUPFAM" id="SSF52309">
    <property type="entry name" value="N-(deoxy)ribosyltransferase-like"/>
    <property type="match status" value="1"/>
</dbReference>
<dbReference type="InterPro" id="IPR007710">
    <property type="entry name" value="Nucleoside_deoxyribTrfase"/>
</dbReference>
<accession>A0ABV6YLX5</accession>
<comment type="caution">
    <text evidence="1">The sequence shown here is derived from an EMBL/GenBank/DDBJ whole genome shotgun (WGS) entry which is preliminary data.</text>
</comment>
<protein>
    <submittedName>
        <fullName evidence="1">Nucleoside 2-deoxyribosyltransferase</fullName>
    </submittedName>
</protein>
<organism evidence="1 2">
    <name type="scientific">Eiseniibacteriota bacterium</name>
    <dbReference type="NCBI Taxonomy" id="2212470"/>
    <lineage>
        <taxon>Bacteria</taxon>
        <taxon>Candidatus Eiseniibacteriota</taxon>
    </lineage>
</organism>
<dbReference type="EMBL" id="JBHPKH010000122">
    <property type="protein sequence ID" value="MFC1573318.1"/>
    <property type="molecule type" value="Genomic_DNA"/>
</dbReference>
<dbReference type="Pfam" id="PF05014">
    <property type="entry name" value="Nuc_deoxyrib_tr"/>
    <property type="match status" value="1"/>
</dbReference>
<reference evidence="1 2" key="1">
    <citation type="submission" date="2024-09" db="EMBL/GenBank/DDBJ databases">
        <authorList>
            <person name="D'Angelo T."/>
        </authorList>
    </citation>
    <scope>NUCLEOTIDE SEQUENCE [LARGE SCALE GENOMIC DNA]</scope>
    <source>
        <strain evidence="1">SAG AM-320-E07</strain>
    </source>
</reference>
<evidence type="ECO:0000313" key="1">
    <source>
        <dbReference type="EMBL" id="MFC1573318.1"/>
    </source>
</evidence>